<organism evidence="2 3">
    <name type="scientific">Paucibacter sediminis</name>
    <dbReference type="NCBI Taxonomy" id="3019553"/>
    <lineage>
        <taxon>Bacteria</taxon>
        <taxon>Pseudomonadati</taxon>
        <taxon>Pseudomonadota</taxon>
        <taxon>Betaproteobacteria</taxon>
        <taxon>Burkholderiales</taxon>
        <taxon>Sphaerotilaceae</taxon>
        <taxon>Roseateles</taxon>
    </lineage>
</organism>
<evidence type="ECO:0000313" key="2">
    <source>
        <dbReference type="EMBL" id="WIT11957.1"/>
    </source>
</evidence>
<keyword evidence="1" id="KW-0812">Transmembrane</keyword>
<dbReference type="KEGG" id="pais:PFX98_24315"/>
<gene>
    <name evidence="2" type="ORF">PFX98_24315</name>
</gene>
<keyword evidence="1" id="KW-0472">Membrane</keyword>
<protein>
    <submittedName>
        <fullName evidence="2">Uncharacterized protein</fullName>
    </submittedName>
</protein>
<keyword evidence="1" id="KW-1133">Transmembrane helix</keyword>
<feature type="transmembrane region" description="Helical" evidence="1">
    <location>
        <begin position="17"/>
        <end position="35"/>
    </location>
</feature>
<keyword evidence="3" id="KW-1185">Reference proteome</keyword>
<reference evidence="2" key="1">
    <citation type="submission" date="2023-01" db="EMBL/GenBank/DDBJ databases">
        <title>Whole genome sequence of Paucibacter sp. S2-9 isolated from pond sediment.</title>
        <authorList>
            <person name="Jung J.Y."/>
        </authorList>
    </citation>
    <scope>NUCLEOTIDE SEQUENCE</scope>
    <source>
        <strain evidence="2">S2-9</strain>
    </source>
</reference>
<sequence>MQQINPGYLGRRPRSPLWAALWMTPPLLLALWWLFGPSGVPVRIEQQRWRLVIEIETLVAESASGWCDEMPAGAREIGRRLLPDPSGQRSAPAEHCRYSVPAWRALHSAQAEGDAPGPPHWPVPALNRLAPEQLGAERAGKRHEFFELLLRAADGRAWTCRLAQPQWQAYRQGQRLRLQVDRFGTADCGRLPSLT</sequence>
<dbReference type="EMBL" id="CP116346">
    <property type="protein sequence ID" value="WIT11957.1"/>
    <property type="molecule type" value="Genomic_DNA"/>
</dbReference>
<name>A0AA95NFI8_9BURK</name>
<dbReference type="AlphaFoldDB" id="A0AA95NFI8"/>
<proteinExistence type="predicted"/>
<dbReference type="RefSeq" id="WP_285233046.1">
    <property type="nucleotide sequence ID" value="NZ_CP116346.1"/>
</dbReference>
<accession>A0AA95NFI8</accession>
<evidence type="ECO:0000256" key="1">
    <source>
        <dbReference type="SAM" id="Phobius"/>
    </source>
</evidence>
<evidence type="ECO:0000313" key="3">
    <source>
        <dbReference type="Proteomes" id="UP001177769"/>
    </source>
</evidence>
<dbReference type="Proteomes" id="UP001177769">
    <property type="component" value="Chromosome"/>
</dbReference>